<gene>
    <name evidence="1" type="ORF">WMSIL1_LOCUS10459</name>
</gene>
<evidence type="ECO:0000313" key="1">
    <source>
        <dbReference type="EMBL" id="VUZ51796.1"/>
    </source>
</evidence>
<organism evidence="1 2">
    <name type="scientific">Hymenolepis diminuta</name>
    <name type="common">Rat tapeworm</name>
    <dbReference type="NCBI Taxonomy" id="6216"/>
    <lineage>
        <taxon>Eukaryota</taxon>
        <taxon>Metazoa</taxon>
        <taxon>Spiralia</taxon>
        <taxon>Lophotrochozoa</taxon>
        <taxon>Platyhelminthes</taxon>
        <taxon>Cestoda</taxon>
        <taxon>Eucestoda</taxon>
        <taxon>Cyclophyllidea</taxon>
        <taxon>Hymenolepididae</taxon>
        <taxon>Hymenolepis</taxon>
    </lineage>
</organism>
<keyword evidence="2" id="KW-1185">Reference proteome</keyword>
<sequence>MEVILSSLLERLDQKSAVYYHQQDKLQSVLCRLIEFNLTIPTTCSLALIRMVILRNRNPFKVLAHIKLFTVKENFTHLI</sequence>
<dbReference type="Proteomes" id="UP000321570">
    <property type="component" value="Unassembled WGS sequence"/>
</dbReference>
<name>A0A564YXA4_HYMDI</name>
<dbReference type="EMBL" id="CABIJS010000444">
    <property type="protein sequence ID" value="VUZ51796.1"/>
    <property type="molecule type" value="Genomic_DNA"/>
</dbReference>
<reference evidence="1 2" key="1">
    <citation type="submission" date="2019-07" db="EMBL/GenBank/DDBJ databases">
        <authorList>
            <person name="Jastrzebski P J."/>
            <person name="Paukszto L."/>
            <person name="Jastrzebski P J."/>
        </authorList>
    </citation>
    <scope>NUCLEOTIDE SEQUENCE [LARGE SCALE GENOMIC DNA]</scope>
    <source>
        <strain evidence="1 2">WMS-il1</strain>
    </source>
</reference>
<accession>A0A564YXA4</accession>
<evidence type="ECO:0000313" key="2">
    <source>
        <dbReference type="Proteomes" id="UP000321570"/>
    </source>
</evidence>
<proteinExistence type="predicted"/>
<dbReference type="AlphaFoldDB" id="A0A564YXA4"/>
<protein>
    <submittedName>
        <fullName evidence="1">Uncharacterized protein</fullName>
    </submittedName>
</protein>